<evidence type="ECO:0000313" key="5">
    <source>
        <dbReference type="EMBL" id="OOM07475.1"/>
    </source>
</evidence>
<organism evidence="5 6">
    <name type="scientific">Clostridium saccharobutylicum</name>
    <dbReference type="NCBI Taxonomy" id="169679"/>
    <lineage>
        <taxon>Bacteria</taxon>
        <taxon>Bacillati</taxon>
        <taxon>Bacillota</taxon>
        <taxon>Clostridia</taxon>
        <taxon>Eubacteriales</taxon>
        <taxon>Clostridiaceae</taxon>
        <taxon>Clostridium</taxon>
    </lineage>
</organism>
<dbReference type="Gene3D" id="1.10.260.40">
    <property type="entry name" value="lambda repressor-like DNA-binding domains"/>
    <property type="match status" value="1"/>
</dbReference>
<evidence type="ECO:0000256" key="1">
    <source>
        <dbReference type="ARBA" id="ARBA00023015"/>
    </source>
</evidence>
<dbReference type="InterPro" id="IPR001387">
    <property type="entry name" value="Cro/C1-type_HTH"/>
</dbReference>
<dbReference type="Gene3D" id="2.60.120.10">
    <property type="entry name" value="Jelly Rolls"/>
    <property type="match status" value="1"/>
</dbReference>
<keyword evidence="1" id="KW-0805">Transcription regulation</keyword>
<accession>A0A1S8MTG3</accession>
<dbReference type="PANTHER" id="PTHR46797:SF23">
    <property type="entry name" value="HTH-TYPE TRANSCRIPTIONAL REGULATOR SUTR"/>
    <property type="match status" value="1"/>
</dbReference>
<gene>
    <name evidence="5" type="primary">puuR_2</name>
    <name evidence="5" type="ORF">CLOSAC_40050</name>
</gene>
<protein>
    <submittedName>
        <fullName evidence="5">HTH-type transcriptional regulator PuuR</fullName>
    </submittedName>
</protein>
<dbReference type="InterPro" id="IPR011051">
    <property type="entry name" value="RmlC_Cupin_sf"/>
</dbReference>
<dbReference type="Pfam" id="PF01381">
    <property type="entry name" value="HTH_3"/>
    <property type="match status" value="1"/>
</dbReference>
<dbReference type="InterPro" id="IPR010982">
    <property type="entry name" value="Lambda_DNA-bd_dom_sf"/>
</dbReference>
<dbReference type="InterPro" id="IPR014710">
    <property type="entry name" value="RmlC-like_jellyroll"/>
</dbReference>
<dbReference type="EMBL" id="LZYZ01000008">
    <property type="protein sequence ID" value="OOM07475.1"/>
    <property type="molecule type" value="Genomic_DNA"/>
</dbReference>
<dbReference type="GO" id="GO:0005829">
    <property type="term" value="C:cytosol"/>
    <property type="evidence" value="ECO:0007669"/>
    <property type="project" value="TreeGrafter"/>
</dbReference>
<dbReference type="AlphaFoldDB" id="A0A1S8MTG3"/>
<evidence type="ECO:0000313" key="6">
    <source>
        <dbReference type="Proteomes" id="UP000191154"/>
    </source>
</evidence>
<dbReference type="PROSITE" id="PS50943">
    <property type="entry name" value="HTH_CROC1"/>
    <property type="match status" value="1"/>
</dbReference>
<dbReference type="InterPro" id="IPR013096">
    <property type="entry name" value="Cupin_2"/>
</dbReference>
<keyword evidence="3" id="KW-0804">Transcription</keyword>
<feature type="domain" description="HTH cro/C1-type" evidence="4">
    <location>
        <begin position="12"/>
        <end position="66"/>
    </location>
</feature>
<dbReference type="GO" id="GO:0003677">
    <property type="term" value="F:DNA binding"/>
    <property type="evidence" value="ECO:0007669"/>
    <property type="project" value="UniProtKB-KW"/>
</dbReference>
<evidence type="ECO:0000256" key="2">
    <source>
        <dbReference type="ARBA" id="ARBA00023125"/>
    </source>
</evidence>
<evidence type="ECO:0000256" key="3">
    <source>
        <dbReference type="ARBA" id="ARBA00023163"/>
    </source>
</evidence>
<evidence type="ECO:0000259" key="4">
    <source>
        <dbReference type="PROSITE" id="PS50943"/>
    </source>
</evidence>
<dbReference type="Pfam" id="PF07883">
    <property type="entry name" value="Cupin_2"/>
    <property type="match status" value="1"/>
</dbReference>
<comment type="caution">
    <text evidence="5">The sequence shown here is derived from an EMBL/GenBank/DDBJ whole genome shotgun (WGS) entry which is preliminary data.</text>
</comment>
<dbReference type="InterPro" id="IPR050807">
    <property type="entry name" value="TransReg_Diox_bact_type"/>
</dbReference>
<keyword evidence="2" id="KW-0238">DNA-binding</keyword>
<name>A0A1S8MTG3_CLOSA</name>
<dbReference type="SUPFAM" id="SSF47413">
    <property type="entry name" value="lambda repressor-like DNA-binding domains"/>
    <property type="match status" value="1"/>
</dbReference>
<dbReference type="GO" id="GO:0003700">
    <property type="term" value="F:DNA-binding transcription factor activity"/>
    <property type="evidence" value="ECO:0007669"/>
    <property type="project" value="TreeGrafter"/>
</dbReference>
<dbReference type="SMART" id="SM00530">
    <property type="entry name" value="HTH_XRE"/>
    <property type="match status" value="1"/>
</dbReference>
<reference evidence="5 6" key="1">
    <citation type="submission" date="2016-05" db="EMBL/GenBank/DDBJ databases">
        <title>Microbial solvent formation.</title>
        <authorList>
            <person name="Poehlein A."/>
            <person name="Montoya Solano J.D."/>
            <person name="Flitsch S."/>
            <person name="Krabben P."/>
            <person name="Duerre P."/>
            <person name="Daniel R."/>
        </authorList>
    </citation>
    <scope>NUCLEOTIDE SEQUENCE [LARGE SCALE GENOMIC DNA]</scope>
    <source>
        <strain evidence="5 6">L1-8</strain>
    </source>
</reference>
<dbReference type="CDD" id="cd00093">
    <property type="entry name" value="HTH_XRE"/>
    <property type="match status" value="1"/>
</dbReference>
<dbReference type="CDD" id="cd02209">
    <property type="entry name" value="cupin_XRE_C"/>
    <property type="match status" value="1"/>
</dbReference>
<dbReference type="RefSeq" id="WP_077867005.1">
    <property type="nucleotide sequence ID" value="NZ_LZYZ01000008.1"/>
</dbReference>
<proteinExistence type="predicted"/>
<dbReference type="SUPFAM" id="SSF51182">
    <property type="entry name" value="RmlC-like cupins"/>
    <property type="match status" value="1"/>
</dbReference>
<dbReference type="PANTHER" id="PTHR46797">
    <property type="entry name" value="HTH-TYPE TRANSCRIPTIONAL REGULATOR"/>
    <property type="match status" value="1"/>
</dbReference>
<sequence>MEDINPLIAANLKKIREEKKLSLDKLSELTGISKSMLAQIERGKSNPTITTLSKIAFGLKIQITTLITTPKANTVVMNKNDINPLEENNGKYRLYPFFPYEDGRCFELYTLEIEKGGYLSSEPHIEGTQEFLTVFQGEITIEVDNEKYKIKNGNSIRFKSDKSHSYHNSGSNLLKAHLIVYRHP</sequence>
<dbReference type="Proteomes" id="UP000191154">
    <property type="component" value="Unassembled WGS sequence"/>
</dbReference>